<evidence type="ECO:0000256" key="2">
    <source>
        <dbReference type="ARBA" id="ARBA00023125"/>
    </source>
</evidence>
<dbReference type="CDD" id="cd06170">
    <property type="entry name" value="LuxR_C_like"/>
    <property type="match status" value="1"/>
</dbReference>
<dbReference type="PANTHER" id="PTHR44688:SF16">
    <property type="entry name" value="DNA-BINDING TRANSCRIPTIONAL ACTIVATOR DEVR_DOSR"/>
    <property type="match status" value="1"/>
</dbReference>
<evidence type="ECO:0000313" key="5">
    <source>
        <dbReference type="EMBL" id="MFB9573973.1"/>
    </source>
</evidence>
<evidence type="ECO:0000256" key="3">
    <source>
        <dbReference type="ARBA" id="ARBA00023163"/>
    </source>
</evidence>
<dbReference type="PANTHER" id="PTHR44688">
    <property type="entry name" value="DNA-BINDING TRANSCRIPTIONAL ACTIVATOR DEVR_DOSR"/>
    <property type="match status" value="1"/>
</dbReference>
<comment type="caution">
    <text evidence="5">The sequence shown here is derived from an EMBL/GenBank/DDBJ whole genome shotgun (WGS) entry which is preliminary data.</text>
</comment>
<dbReference type="Proteomes" id="UP001589710">
    <property type="component" value="Unassembled WGS sequence"/>
</dbReference>
<keyword evidence="3" id="KW-0804">Transcription</keyword>
<dbReference type="Pfam" id="PF00196">
    <property type="entry name" value="GerE"/>
    <property type="match status" value="1"/>
</dbReference>
<keyword evidence="6" id="KW-1185">Reference proteome</keyword>
<reference evidence="5 6" key="1">
    <citation type="submission" date="2024-09" db="EMBL/GenBank/DDBJ databases">
        <authorList>
            <person name="Sun Q."/>
            <person name="Mori K."/>
        </authorList>
    </citation>
    <scope>NUCLEOTIDE SEQUENCE [LARGE SCALE GENOMIC DNA]</scope>
    <source>
        <strain evidence="5 6">JCM 3331</strain>
    </source>
</reference>
<evidence type="ECO:0000313" key="6">
    <source>
        <dbReference type="Proteomes" id="UP001589710"/>
    </source>
</evidence>
<dbReference type="InterPro" id="IPR000792">
    <property type="entry name" value="Tscrpt_reg_LuxR_C"/>
</dbReference>
<dbReference type="InterPro" id="IPR036890">
    <property type="entry name" value="HATPase_C_sf"/>
</dbReference>
<dbReference type="SUPFAM" id="SSF46894">
    <property type="entry name" value="C-terminal effector domain of the bipartite response regulators"/>
    <property type="match status" value="1"/>
</dbReference>
<keyword evidence="1" id="KW-0805">Transcription regulation</keyword>
<dbReference type="PROSITE" id="PS50043">
    <property type="entry name" value="HTH_LUXR_2"/>
    <property type="match status" value="1"/>
</dbReference>
<proteinExistence type="predicted"/>
<organism evidence="5 6">
    <name type="scientific">Streptomyces yanii</name>
    <dbReference type="NCBI Taxonomy" id="78510"/>
    <lineage>
        <taxon>Bacteria</taxon>
        <taxon>Bacillati</taxon>
        <taxon>Actinomycetota</taxon>
        <taxon>Actinomycetes</taxon>
        <taxon>Kitasatosporales</taxon>
        <taxon>Streptomycetaceae</taxon>
        <taxon>Streptomyces</taxon>
    </lineage>
</organism>
<accession>A0ABV5R7Z5</accession>
<dbReference type="InterPro" id="IPR016032">
    <property type="entry name" value="Sig_transdc_resp-reg_C-effctor"/>
</dbReference>
<feature type="domain" description="HTH luxR-type" evidence="4">
    <location>
        <begin position="354"/>
        <end position="419"/>
    </location>
</feature>
<dbReference type="SUPFAM" id="SSF55874">
    <property type="entry name" value="ATPase domain of HSP90 chaperone/DNA topoisomerase II/histidine kinase"/>
    <property type="match status" value="1"/>
</dbReference>
<keyword evidence="2" id="KW-0238">DNA-binding</keyword>
<evidence type="ECO:0000259" key="4">
    <source>
        <dbReference type="PROSITE" id="PS50043"/>
    </source>
</evidence>
<dbReference type="InterPro" id="IPR036388">
    <property type="entry name" value="WH-like_DNA-bd_sf"/>
</dbReference>
<dbReference type="SMART" id="SM00421">
    <property type="entry name" value="HTH_LUXR"/>
    <property type="match status" value="1"/>
</dbReference>
<protein>
    <submittedName>
        <fullName evidence="5">LuxR C-terminal-related transcriptional regulator</fullName>
    </submittedName>
</protein>
<evidence type="ECO:0000256" key="1">
    <source>
        <dbReference type="ARBA" id="ARBA00023015"/>
    </source>
</evidence>
<dbReference type="RefSeq" id="WP_345509628.1">
    <property type="nucleotide sequence ID" value="NZ_BAAAXD010000003.1"/>
</dbReference>
<name>A0ABV5R7Z5_9ACTN</name>
<dbReference type="Gene3D" id="1.10.10.10">
    <property type="entry name" value="Winged helix-like DNA-binding domain superfamily/Winged helix DNA-binding domain"/>
    <property type="match status" value="1"/>
</dbReference>
<dbReference type="Gene3D" id="3.30.565.10">
    <property type="entry name" value="Histidine kinase-like ATPase, C-terminal domain"/>
    <property type="match status" value="1"/>
</dbReference>
<dbReference type="PRINTS" id="PR00038">
    <property type="entry name" value="HTHLUXR"/>
</dbReference>
<dbReference type="EMBL" id="JBHMCG010000075">
    <property type="protein sequence ID" value="MFB9573973.1"/>
    <property type="molecule type" value="Genomic_DNA"/>
</dbReference>
<gene>
    <name evidence="5" type="ORF">ACFFTL_17080</name>
</gene>
<sequence>MVFLTPRPDPALVAERLGAVATAPLHMVAARLHEVIDEVLPHRALAVFTEDCTGRPQKKAGDPVITERITIAELDTVRRLVAGGEPPGSAVIAGTEHPVRVYDAPTGAVLVLCEPGDPTYLGAEAYVRAVWTTAATRIQQQVAEARPDYLRESRAASSERLQVTAELTARHETDLETLLATLRGRDLDDARARVLATDMAAAALVRVRAGSDLVASLAEEAVSQAFRRLRDDLRPLSRYGGIQVQFIEPPADGRALPGEVAHAARAIVRSAVLLMREQEDVTRIRVQWNCDGTNLLISMRDDGPGFLDQGRPALRHLAARATALGGHLTVEAVETWGSEIDVRIPLDPPDTSGTAMHMWDLGPRETEVLHLLVAGQRNRQIAAELGISENTVKFHTSQVYRKLGVTSRAAAAALAVDAGLGFSDSASAHVARR</sequence>